<protein>
    <submittedName>
        <fullName evidence="1">Uncharacterized protein</fullName>
    </submittedName>
</protein>
<dbReference type="Proteomes" id="UP000887013">
    <property type="component" value="Unassembled WGS sequence"/>
</dbReference>
<sequence>MPGQDMALVERNEPFTELVDIIVVYNVTWLEPQAVLLIGSNCSFFNMVIQQHLFDVVTFQTLLQSNLADYVSGLYGHSKSHTSGVGY</sequence>
<gene>
    <name evidence="1" type="ORF">NPIL_376071</name>
</gene>
<keyword evidence="2" id="KW-1185">Reference proteome</keyword>
<evidence type="ECO:0000313" key="1">
    <source>
        <dbReference type="EMBL" id="GFT27840.1"/>
    </source>
</evidence>
<reference evidence="1" key="1">
    <citation type="submission" date="2020-08" db="EMBL/GenBank/DDBJ databases">
        <title>Multicomponent nature underlies the extraordinary mechanical properties of spider dragline silk.</title>
        <authorList>
            <person name="Kono N."/>
            <person name="Nakamura H."/>
            <person name="Mori M."/>
            <person name="Yoshida Y."/>
            <person name="Ohtoshi R."/>
            <person name="Malay A.D."/>
            <person name="Moran D.A.P."/>
            <person name="Tomita M."/>
            <person name="Numata K."/>
            <person name="Arakawa K."/>
        </authorList>
    </citation>
    <scope>NUCLEOTIDE SEQUENCE</scope>
</reference>
<dbReference type="EMBL" id="BMAW01012279">
    <property type="protein sequence ID" value="GFT27840.1"/>
    <property type="molecule type" value="Genomic_DNA"/>
</dbReference>
<comment type="caution">
    <text evidence="1">The sequence shown here is derived from an EMBL/GenBank/DDBJ whole genome shotgun (WGS) entry which is preliminary data.</text>
</comment>
<proteinExistence type="predicted"/>
<name>A0A8X6NRQ2_NEPPI</name>
<organism evidence="1 2">
    <name type="scientific">Nephila pilipes</name>
    <name type="common">Giant wood spider</name>
    <name type="synonym">Nephila maculata</name>
    <dbReference type="NCBI Taxonomy" id="299642"/>
    <lineage>
        <taxon>Eukaryota</taxon>
        <taxon>Metazoa</taxon>
        <taxon>Ecdysozoa</taxon>
        <taxon>Arthropoda</taxon>
        <taxon>Chelicerata</taxon>
        <taxon>Arachnida</taxon>
        <taxon>Araneae</taxon>
        <taxon>Araneomorphae</taxon>
        <taxon>Entelegynae</taxon>
        <taxon>Araneoidea</taxon>
        <taxon>Nephilidae</taxon>
        <taxon>Nephila</taxon>
    </lineage>
</organism>
<evidence type="ECO:0000313" key="2">
    <source>
        <dbReference type="Proteomes" id="UP000887013"/>
    </source>
</evidence>
<dbReference type="AlphaFoldDB" id="A0A8X6NRQ2"/>
<accession>A0A8X6NRQ2</accession>